<dbReference type="RefSeq" id="WP_066599355.1">
    <property type="nucleotide sequence ID" value="NZ_FORY01000005.1"/>
</dbReference>
<dbReference type="PANTHER" id="PTHR43434:SF1">
    <property type="entry name" value="PHOSPHOGLYCOLATE PHOSPHATASE"/>
    <property type="match status" value="1"/>
</dbReference>
<dbReference type="Pfam" id="PF00702">
    <property type="entry name" value="Hydrolase"/>
    <property type="match status" value="1"/>
</dbReference>
<evidence type="ECO:0000313" key="5">
    <source>
        <dbReference type="EMBL" id="SFJ45014.1"/>
    </source>
</evidence>
<dbReference type="InterPro" id="IPR036412">
    <property type="entry name" value="HAD-like_sf"/>
</dbReference>
<dbReference type="SUPFAM" id="SSF56784">
    <property type="entry name" value="HAD-like"/>
    <property type="match status" value="1"/>
</dbReference>
<proteinExistence type="inferred from homology"/>
<dbReference type="Gene3D" id="1.10.150.240">
    <property type="entry name" value="Putative phosphatase, domain 2"/>
    <property type="match status" value="1"/>
</dbReference>
<dbReference type="SFLD" id="SFLDG01129">
    <property type="entry name" value="C1.5:_HAD__Beta-PGM__Phosphata"/>
    <property type="match status" value="1"/>
</dbReference>
<evidence type="ECO:0000313" key="6">
    <source>
        <dbReference type="Proteomes" id="UP000183299"/>
    </source>
</evidence>
<dbReference type="InterPro" id="IPR023198">
    <property type="entry name" value="PGP-like_dom2"/>
</dbReference>
<name>A0A1I3REF9_9RHOB</name>
<dbReference type="EC" id="3.1.3.18" evidence="4"/>
<dbReference type="Gene3D" id="3.40.50.1000">
    <property type="entry name" value="HAD superfamily/HAD-like"/>
    <property type="match status" value="1"/>
</dbReference>
<dbReference type="PANTHER" id="PTHR43434">
    <property type="entry name" value="PHOSPHOGLYCOLATE PHOSPHATASE"/>
    <property type="match status" value="1"/>
</dbReference>
<dbReference type="GO" id="GO:0008967">
    <property type="term" value="F:phosphoglycolate phosphatase activity"/>
    <property type="evidence" value="ECO:0007669"/>
    <property type="project" value="UniProtKB-EC"/>
</dbReference>
<dbReference type="Proteomes" id="UP000183299">
    <property type="component" value="Unassembled WGS sequence"/>
</dbReference>
<dbReference type="InterPro" id="IPR023214">
    <property type="entry name" value="HAD_sf"/>
</dbReference>
<dbReference type="SFLD" id="SFLDS00003">
    <property type="entry name" value="Haloacid_Dehalogenase"/>
    <property type="match status" value="1"/>
</dbReference>
<dbReference type="InterPro" id="IPR006439">
    <property type="entry name" value="HAD-SF_hydro_IA"/>
</dbReference>
<dbReference type="STRING" id="576117.SAMN04488138_10561"/>
<dbReference type="EMBL" id="FORY01000005">
    <property type="protein sequence ID" value="SFJ45014.1"/>
    <property type="molecule type" value="Genomic_DNA"/>
</dbReference>
<dbReference type="GeneID" id="98664729"/>
<comment type="pathway">
    <text evidence="2">Organic acid metabolism; glycolate biosynthesis; glycolate from 2-phosphoglycolate: step 1/1.</text>
</comment>
<dbReference type="NCBIfam" id="TIGR01549">
    <property type="entry name" value="HAD-SF-IA-v1"/>
    <property type="match status" value="1"/>
</dbReference>
<evidence type="ECO:0000256" key="3">
    <source>
        <dbReference type="ARBA" id="ARBA00006171"/>
    </source>
</evidence>
<dbReference type="InterPro" id="IPR050155">
    <property type="entry name" value="HAD-like_hydrolase_sf"/>
</dbReference>
<dbReference type="AlphaFoldDB" id="A0A1I3REF9"/>
<keyword evidence="6" id="KW-1185">Reference proteome</keyword>
<evidence type="ECO:0000256" key="4">
    <source>
        <dbReference type="ARBA" id="ARBA00013078"/>
    </source>
</evidence>
<comment type="similarity">
    <text evidence="3">Belongs to the HAD-like hydrolase superfamily. CbbY/CbbZ/Gph/YieH family.</text>
</comment>
<comment type="catalytic activity">
    <reaction evidence="1">
        <text>2-phosphoglycolate + H2O = glycolate + phosphate</text>
        <dbReference type="Rhea" id="RHEA:14369"/>
        <dbReference type="ChEBI" id="CHEBI:15377"/>
        <dbReference type="ChEBI" id="CHEBI:29805"/>
        <dbReference type="ChEBI" id="CHEBI:43474"/>
        <dbReference type="ChEBI" id="CHEBI:58033"/>
        <dbReference type="EC" id="3.1.3.18"/>
    </reaction>
</comment>
<reference evidence="5 6" key="1">
    <citation type="submission" date="2016-10" db="EMBL/GenBank/DDBJ databases">
        <authorList>
            <person name="de Groot N.N."/>
        </authorList>
    </citation>
    <scope>NUCLEOTIDE SEQUENCE [LARGE SCALE GENOMIC DNA]</scope>
    <source>
        <strain evidence="5 6">CGMCC 1.8891</strain>
    </source>
</reference>
<organism evidence="5 6">
    <name type="scientific">Celeribacter halophilus</name>
    <dbReference type="NCBI Taxonomy" id="576117"/>
    <lineage>
        <taxon>Bacteria</taxon>
        <taxon>Pseudomonadati</taxon>
        <taxon>Pseudomonadota</taxon>
        <taxon>Alphaproteobacteria</taxon>
        <taxon>Rhodobacterales</taxon>
        <taxon>Roseobacteraceae</taxon>
        <taxon>Celeribacter</taxon>
    </lineage>
</organism>
<accession>A0A1I3REF9</accession>
<evidence type="ECO:0000256" key="2">
    <source>
        <dbReference type="ARBA" id="ARBA00004818"/>
    </source>
</evidence>
<protein>
    <recommendedName>
        <fullName evidence="4">phosphoglycolate phosphatase</fullName>
        <ecNumber evidence="4">3.1.3.18</ecNumber>
    </recommendedName>
</protein>
<dbReference type="GO" id="GO:0006281">
    <property type="term" value="P:DNA repair"/>
    <property type="evidence" value="ECO:0007669"/>
    <property type="project" value="TreeGrafter"/>
</dbReference>
<gene>
    <name evidence="5" type="ORF">SAMN04488138_10561</name>
</gene>
<evidence type="ECO:0000256" key="1">
    <source>
        <dbReference type="ARBA" id="ARBA00000830"/>
    </source>
</evidence>
<sequence length="237" mass="24851">MQMTGPQGQKIEAILFDKDGTLMDFQRSWGPWTAWVIESRSAAQGADKNAVAQALGFDLAAQIFHPDSAVIAGTPEDAVTILQPFFPANTPQEIVGWLDPDATHFTPAVVPGVKESCDTFGRLGMKQAVVTNDFEAAARDHLELMGLAHLFDEVIGYDSGFGGKPAAGPCLGAAGRLGVAPEACVMVGDSLHDLEAGRCAGMIPVAVLTGVARAEDLAPHAAVVLDSVADLPQWLCS</sequence>